<evidence type="ECO:0000313" key="1">
    <source>
        <dbReference type="EMBL" id="JAH57738.1"/>
    </source>
</evidence>
<organism evidence="1">
    <name type="scientific">Anguilla anguilla</name>
    <name type="common">European freshwater eel</name>
    <name type="synonym">Muraena anguilla</name>
    <dbReference type="NCBI Taxonomy" id="7936"/>
    <lineage>
        <taxon>Eukaryota</taxon>
        <taxon>Metazoa</taxon>
        <taxon>Chordata</taxon>
        <taxon>Craniata</taxon>
        <taxon>Vertebrata</taxon>
        <taxon>Euteleostomi</taxon>
        <taxon>Actinopterygii</taxon>
        <taxon>Neopterygii</taxon>
        <taxon>Teleostei</taxon>
        <taxon>Anguilliformes</taxon>
        <taxon>Anguillidae</taxon>
        <taxon>Anguilla</taxon>
    </lineage>
</organism>
<proteinExistence type="predicted"/>
<accession>A0A0E9TYF8</accession>
<dbReference type="EMBL" id="GBXM01050839">
    <property type="protein sequence ID" value="JAH57738.1"/>
    <property type="molecule type" value="Transcribed_RNA"/>
</dbReference>
<name>A0A0E9TYF8_ANGAN</name>
<reference evidence="1" key="2">
    <citation type="journal article" date="2015" name="Fish Shellfish Immunol.">
        <title>Early steps in the European eel (Anguilla anguilla)-Vibrio vulnificus interaction in the gills: Role of the RtxA13 toxin.</title>
        <authorList>
            <person name="Callol A."/>
            <person name="Pajuelo D."/>
            <person name="Ebbesson L."/>
            <person name="Teles M."/>
            <person name="MacKenzie S."/>
            <person name="Amaro C."/>
        </authorList>
    </citation>
    <scope>NUCLEOTIDE SEQUENCE</scope>
</reference>
<protein>
    <submittedName>
        <fullName evidence="1">Uncharacterized protein</fullName>
    </submittedName>
</protein>
<sequence>MMERQHIKMEMSLLSLFSYTTFPPRQDFICNLNTEFSLTEMDPVFHNLGSHHKQAKLK</sequence>
<dbReference type="AlphaFoldDB" id="A0A0E9TYF8"/>
<reference evidence="1" key="1">
    <citation type="submission" date="2014-11" db="EMBL/GenBank/DDBJ databases">
        <authorList>
            <person name="Amaro Gonzalez C."/>
        </authorList>
    </citation>
    <scope>NUCLEOTIDE SEQUENCE</scope>
</reference>